<sequence>MTTRRLTKGQTVVLGAAALVMVAVGAAGAIGTFSNVVSEFHRKATAIGVVAAGEGLTLILALTMLGLTMLGQPSPTWVRGGLWLAPLAACLTGLSLASSVTEAAVYGMTPLAMSGAAEGLGLIARRIVIYRTGVDAEAQRRNADAVQQLAYQRAVSEGHPDEKARQAALRKSWSLAKVVGRGDQVLGAELVDVQRVRLRAGADAALASMYGGQTDSPSVSPVERPRQVSATEVLRERFADMDPADAIRLAADARPDAPPAELAALLGTYGVPVDPVAVALVLGHRAPEYEAHRPDTADAPQVRELEPLDMAGAVAEAASVLGASASPRDIADHIAQHRRLVVTEPYIRTALSRAAKKTEMEGGYA</sequence>
<keyword evidence="1" id="KW-0812">Transmembrane</keyword>
<gene>
    <name evidence="2" type="ORF">C4B68_21255</name>
</gene>
<evidence type="ECO:0000256" key="1">
    <source>
        <dbReference type="SAM" id="Phobius"/>
    </source>
</evidence>
<dbReference type="EMBL" id="CP026652">
    <property type="protein sequence ID" value="AVH57872.1"/>
    <property type="molecule type" value="Genomic_DNA"/>
</dbReference>
<keyword evidence="3" id="KW-1185">Reference proteome</keyword>
<keyword evidence="1" id="KW-0472">Membrane</keyword>
<evidence type="ECO:0000313" key="3">
    <source>
        <dbReference type="Proteomes" id="UP000238413"/>
    </source>
</evidence>
<keyword evidence="1" id="KW-1133">Transmembrane helix</keyword>
<proteinExistence type="predicted"/>
<feature type="transmembrane region" description="Helical" evidence="1">
    <location>
        <begin position="77"/>
        <end position="97"/>
    </location>
</feature>
<evidence type="ECO:0000313" key="2">
    <source>
        <dbReference type="EMBL" id="AVH57872.1"/>
    </source>
</evidence>
<name>A0ABN5I4D0_9ACTN</name>
<feature type="transmembrane region" description="Helical" evidence="1">
    <location>
        <begin position="12"/>
        <end position="34"/>
    </location>
</feature>
<feature type="transmembrane region" description="Helical" evidence="1">
    <location>
        <begin position="46"/>
        <end position="70"/>
    </location>
</feature>
<dbReference type="Proteomes" id="UP000238413">
    <property type="component" value="Chromosome"/>
</dbReference>
<protein>
    <recommendedName>
        <fullName evidence="4">Conjugal transfer protein</fullName>
    </recommendedName>
</protein>
<organism evidence="2 3">
    <name type="scientific">Streptomyces dengpaensis</name>
    <dbReference type="NCBI Taxonomy" id="2049881"/>
    <lineage>
        <taxon>Bacteria</taxon>
        <taxon>Bacillati</taxon>
        <taxon>Actinomycetota</taxon>
        <taxon>Actinomycetes</taxon>
        <taxon>Kitasatosporales</taxon>
        <taxon>Streptomycetaceae</taxon>
        <taxon>Streptomyces</taxon>
    </lineage>
</organism>
<dbReference type="RefSeq" id="WP_104880005.1">
    <property type="nucleotide sequence ID" value="NZ_CP026652.1"/>
</dbReference>
<reference evidence="2 3" key="1">
    <citation type="submission" date="2018-02" db="EMBL/GenBank/DDBJ databases">
        <title>Complete genome sequence of Streptomyces dengpaensis, the producer of angucyclines.</title>
        <authorList>
            <person name="Yumei L."/>
        </authorList>
    </citation>
    <scope>NUCLEOTIDE SEQUENCE [LARGE SCALE GENOMIC DNA]</scope>
    <source>
        <strain evidence="2 3">XZHG99</strain>
    </source>
</reference>
<evidence type="ECO:0008006" key="4">
    <source>
        <dbReference type="Google" id="ProtNLM"/>
    </source>
</evidence>
<accession>A0ABN5I4D0</accession>